<dbReference type="SMART" id="SM00304">
    <property type="entry name" value="HAMP"/>
    <property type="match status" value="1"/>
</dbReference>
<dbReference type="Gene3D" id="1.10.8.500">
    <property type="entry name" value="HAMP domain in histidine kinase"/>
    <property type="match status" value="1"/>
</dbReference>
<dbReference type="PROSITE" id="PS50111">
    <property type="entry name" value="CHEMOTAXIS_TRANSDUC_2"/>
    <property type="match status" value="1"/>
</dbReference>
<dbReference type="EMBL" id="FMUS01000003">
    <property type="protein sequence ID" value="SCY06428.1"/>
    <property type="molecule type" value="Genomic_DNA"/>
</dbReference>
<dbReference type="CDD" id="cd06225">
    <property type="entry name" value="HAMP"/>
    <property type="match status" value="1"/>
</dbReference>
<dbReference type="OrthoDB" id="9814363at2"/>
<evidence type="ECO:0000256" key="8">
    <source>
        <dbReference type="ARBA" id="ARBA00029447"/>
    </source>
</evidence>
<organism evidence="13 14">
    <name type="scientific">Alkaliphilus peptidifermentans DSM 18978</name>
    <dbReference type="NCBI Taxonomy" id="1120976"/>
    <lineage>
        <taxon>Bacteria</taxon>
        <taxon>Bacillati</taxon>
        <taxon>Bacillota</taxon>
        <taxon>Clostridia</taxon>
        <taxon>Peptostreptococcales</taxon>
        <taxon>Natronincolaceae</taxon>
        <taxon>Alkaliphilus</taxon>
    </lineage>
</organism>
<dbReference type="InterPro" id="IPR033479">
    <property type="entry name" value="dCache_1"/>
</dbReference>
<keyword evidence="5 10" id="KW-1133">Transmembrane helix</keyword>
<accession>A0A1G5CW00</accession>
<evidence type="ECO:0000256" key="3">
    <source>
        <dbReference type="ARBA" id="ARBA00022500"/>
    </source>
</evidence>
<evidence type="ECO:0000259" key="12">
    <source>
        <dbReference type="PROSITE" id="PS50885"/>
    </source>
</evidence>
<evidence type="ECO:0000259" key="11">
    <source>
        <dbReference type="PROSITE" id="PS50111"/>
    </source>
</evidence>
<dbReference type="GO" id="GO:0006935">
    <property type="term" value="P:chemotaxis"/>
    <property type="evidence" value="ECO:0007669"/>
    <property type="project" value="UniProtKB-KW"/>
</dbReference>
<evidence type="ECO:0000313" key="14">
    <source>
        <dbReference type="Proteomes" id="UP000198636"/>
    </source>
</evidence>
<evidence type="ECO:0000256" key="5">
    <source>
        <dbReference type="ARBA" id="ARBA00022989"/>
    </source>
</evidence>
<evidence type="ECO:0000256" key="2">
    <source>
        <dbReference type="ARBA" id="ARBA00022475"/>
    </source>
</evidence>
<evidence type="ECO:0000256" key="10">
    <source>
        <dbReference type="SAM" id="Phobius"/>
    </source>
</evidence>
<dbReference type="SUPFAM" id="SSF103190">
    <property type="entry name" value="Sensory domain-like"/>
    <property type="match status" value="1"/>
</dbReference>
<feature type="transmembrane region" description="Helical" evidence="10">
    <location>
        <begin position="312"/>
        <end position="330"/>
    </location>
</feature>
<dbReference type="Pfam" id="PF02743">
    <property type="entry name" value="dCache_1"/>
    <property type="match status" value="1"/>
</dbReference>
<evidence type="ECO:0000256" key="9">
    <source>
        <dbReference type="PROSITE-ProRule" id="PRU00284"/>
    </source>
</evidence>
<dbReference type="Pfam" id="PF00015">
    <property type="entry name" value="MCPsignal"/>
    <property type="match status" value="1"/>
</dbReference>
<evidence type="ECO:0000256" key="7">
    <source>
        <dbReference type="ARBA" id="ARBA00023224"/>
    </source>
</evidence>
<proteinExistence type="inferred from homology"/>
<dbReference type="InterPro" id="IPR004089">
    <property type="entry name" value="MCPsignal_dom"/>
</dbReference>
<feature type="transmembrane region" description="Helical" evidence="10">
    <location>
        <begin position="15"/>
        <end position="34"/>
    </location>
</feature>
<dbReference type="Gene3D" id="1.10.287.950">
    <property type="entry name" value="Methyl-accepting chemotaxis protein"/>
    <property type="match status" value="1"/>
</dbReference>
<dbReference type="InterPro" id="IPR029151">
    <property type="entry name" value="Sensor-like_sf"/>
</dbReference>
<name>A0A1G5CW00_9FIRM</name>
<dbReference type="InterPro" id="IPR003660">
    <property type="entry name" value="HAMP_dom"/>
</dbReference>
<comment type="subcellular location">
    <subcellularLocation>
        <location evidence="1">Cell membrane</location>
        <topology evidence="1">Multi-pass membrane protein</topology>
    </subcellularLocation>
</comment>
<dbReference type="GO" id="GO:0007165">
    <property type="term" value="P:signal transduction"/>
    <property type="evidence" value="ECO:0007669"/>
    <property type="project" value="UniProtKB-KW"/>
</dbReference>
<keyword evidence="6 10" id="KW-0472">Membrane</keyword>
<dbReference type="CDD" id="cd12912">
    <property type="entry name" value="PDC2_MCP_like"/>
    <property type="match status" value="1"/>
</dbReference>
<dbReference type="PANTHER" id="PTHR32089">
    <property type="entry name" value="METHYL-ACCEPTING CHEMOTAXIS PROTEIN MCPB"/>
    <property type="match status" value="1"/>
</dbReference>
<dbReference type="GO" id="GO:0005886">
    <property type="term" value="C:plasma membrane"/>
    <property type="evidence" value="ECO:0007669"/>
    <property type="project" value="UniProtKB-SubCell"/>
</dbReference>
<dbReference type="Gene3D" id="3.30.450.20">
    <property type="entry name" value="PAS domain"/>
    <property type="match status" value="2"/>
</dbReference>
<evidence type="ECO:0000256" key="4">
    <source>
        <dbReference type="ARBA" id="ARBA00022692"/>
    </source>
</evidence>
<keyword evidence="4 10" id="KW-0812">Transmembrane</keyword>
<keyword evidence="14" id="KW-1185">Reference proteome</keyword>
<evidence type="ECO:0000313" key="13">
    <source>
        <dbReference type="EMBL" id="SCY06428.1"/>
    </source>
</evidence>
<sequence>MKRKRDNFFGLRNKLVAIFILITIIPILVISFVVNDRVTNRIHEDYVIATQKELVQVNNIINTYFESVAENVNLFASLPLIKNMDDSITTYMDKTSPEDLQMTPSENGGIEEEIYNMFVIFAKTHPRSAYVYMATEYGGYIQWPAGNIMERYDPRERPFYKTAINDTDSIIRTNPYYFEADDSVIVSTVKTIRNDEGKIVGVQGLDVSLDGLTDMVKNIEIGQTGYIILADNEGTILAHSKDSSYNFKNLTELNIDEFNNLLDVDSNYLAIEVDGEKYIANVFTSPETQWQFIAIISDKELLASANQIRDNILVLALLLIAVVIIISILFSNKLAKPLVLITEYLNAIESGDLTQEIPYNLLNRKDEVGLVGNAVMNMQKNIIRLIKNIKNSSNTVKTSSASLKEMTHETNLATQEIAQAVQQIAMTANDQAKELDTGTIKTGELADSIEEVVSSTMAMEAISAETDAFSEKGLHIVRSLADKSIETKESTKEVSILMNDMVMRAEEISTITLVISQISEQTNLLALNAAIEAARAGEHGKGFAVVAEEVRKLAEESSSAANNIKSLIGGIQSQAHKTVSAMDKTNKTAEEQELAVEETKSIFEKISSSIEALSNKVKEIKEHQDEIRKRKDVLIGVIETIAAASEETAASTQQVSASTEEQLASIEQVTSYANGLSELAEALEKEISSFTIK</sequence>
<dbReference type="CDD" id="cd11386">
    <property type="entry name" value="MCP_signal"/>
    <property type="match status" value="1"/>
</dbReference>
<feature type="domain" description="Methyl-accepting transducer" evidence="11">
    <location>
        <begin position="406"/>
        <end position="663"/>
    </location>
</feature>
<dbReference type="PROSITE" id="PS50885">
    <property type="entry name" value="HAMP"/>
    <property type="match status" value="1"/>
</dbReference>
<keyword evidence="3" id="KW-0145">Chemotaxis</keyword>
<dbReference type="SMART" id="SM00283">
    <property type="entry name" value="MA"/>
    <property type="match status" value="1"/>
</dbReference>
<dbReference type="AlphaFoldDB" id="A0A1G5CW00"/>
<dbReference type="SUPFAM" id="SSF58104">
    <property type="entry name" value="Methyl-accepting chemotaxis protein (MCP) signaling domain"/>
    <property type="match status" value="1"/>
</dbReference>
<protein>
    <submittedName>
        <fullName evidence="13">Methyl-accepting chemotaxis sensory transducer with Cache sensor</fullName>
    </submittedName>
</protein>
<keyword evidence="2" id="KW-1003">Cell membrane</keyword>
<feature type="domain" description="HAMP" evidence="12">
    <location>
        <begin position="332"/>
        <end position="387"/>
    </location>
</feature>
<dbReference type="STRING" id="1120976.SAMN03080606_00782"/>
<reference evidence="13 14" key="1">
    <citation type="submission" date="2016-10" db="EMBL/GenBank/DDBJ databases">
        <authorList>
            <person name="de Groot N.N."/>
        </authorList>
    </citation>
    <scope>NUCLEOTIDE SEQUENCE [LARGE SCALE GENOMIC DNA]</scope>
    <source>
        <strain evidence="13 14">DSM 18978</strain>
    </source>
</reference>
<evidence type="ECO:0000256" key="1">
    <source>
        <dbReference type="ARBA" id="ARBA00004651"/>
    </source>
</evidence>
<gene>
    <name evidence="13" type="ORF">SAMN03080606_00782</name>
</gene>
<evidence type="ECO:0000256" key="6">
    <source>
        <dbReference type="ARBA" id="ARBA00023136"/>
    </source>
</evidence>
<dbReference type="RefSeq" id="WP_091540169.1">
    <property type="nucleotide sequence ID" value="NZ_FMUS01000003.1"/>
</dbReference>
<dbReference type="PANTHER" id="PTHR32089:SF114">
    <property type="entry name" value="METHYL-ACCEPTING CHEMOTAXIS PROTEIN MCPB"/>
    <property type="match status" value="1"/>
</dbReference>
<keyword evidence="7 9" id="KW-0807">Transducer</keyword>
<dbReference type="Proteomes" id="UP000198636">
    <property type="component" value="Unassembled WGS sequence"/>
</dbReference>
<comment type="similarity">
    <text evidence="8">Belongs to the methyl-accepting chemotaxis (MCP) protein family.</text>
</comment>